<proteinExistence type="predicted"/>
<reference evidence="1" key="1">
    <citation type="submission" date="2014-09" db="EMBL/GenBank/DDBJ databases">
        <authorList>
            <person name="Magalhaes I.L.F."/>
            <person name="Oliveira U."/>
            <person name="Santos F.R."/>
            <person name="Vidigal T.H.D.A."/>
            <person name="Brescovit A.D."/>
            <person name="Santos A.J."/>
        </authorList>
    </citation>
    <scope>NUCLEOTIDE SEQUENCE</scope>
    <source>
        <tissue evidence="1">Shoot tissue taken approximately 20 cm above the soil surface</tissue>
    </source>
</reference>
<dbReference type="EMBL" id="GBRH01240054">
    <property type="protein sequence ID" value="JAD57841.1"/>
    <property type="molecule type" value="Transcribed_RNA"/>
</dbReference>
<sequence length="28" mass="3407">MSSFAMFHWSNQILRPLTLGYMQIMHCY</sequence>
<organism evidence="1">
    <name type="scientific">Arundo donax</name>
    <name type="common">Giant reed</name>
    <name type="synonym">Donax arundinaceus</name>
    <dbReference type="NCBI Taxonomy" id="35708"/>
    <lineage>
        <taxon>Eukaryota</taxon>
        <taxon>Viridiplantae</taxon>
        <taxon>Streptophyta</taxon>
        <taxon>Embryophyta</taxon>
        <taxon>Tracheophyta</taxon>
        <taxon>Spermatophyta</taxon>
        <taxon>Magnoliopsida</taxon>
        <taxon>Liliopsida</taxon>
        <taxon>Poales</taxon>
        <taxon>Poaceae</taxon>
        <taxon>PACMAD clade</taxon>
        <taxon>Arundinoideae</taxon>
        <taxon>Arundineae</taxon>
        <taxon>Arundo</taxon>
    </lineage>
</organism>
<dbReference type="AlphaFoldDB" id="A0A0A9B384"/>
<protein>
    <submittedName>
        <fullName evidence="1">Uncharacterized protein</fullName>
    </submittedName>
</protein>
<accession>A0A0A9B384</accession>
<name>A0A0A9B384_ARUDO</name>
<reference evidence="1" key="2">
    <citation type="journal article" date="2015" name="Data Brief">
        <title>Shoot transcriptome of the giant reed, Arundo donax.</title>
        <authorList>
            <person name="Barrero R.A."/>
            <person name="Guerrero F.D."/>
            <person name="Moolhuijzen P."/>
            <person name="Goolsby J.A."/>
            <person name="Tidwell J."/>
            <person name="Bellgard S.E."/>
            <person name="Bellgard M.I."/>
        </authorList>
    </citation>
    <scope>NUCLEOTIDE SEQUENCE</scope>
    <source>
        <tissue evidence="1">Shoot tissue taken approximately 20 cm above the soil surface</tissue>
    </source>
</reference>
<evidence type="ECO:0000313" key="1">
    <source>
        <dbReference type="EMBL" id="JAD57841.1"/>
    </source>
</evidence>